<dbReference type="AlphaFoldDB" id="A0A8J5JU42"/>
<feature type="region of interest" description="Disordered" evidence="6">
    <location>
        <begin position="612"/>
        <end position="671"/>
    </location>
</feature>
<comment type="caution">
    <text evidence="7">The sequence shown here is derived from an EMBL/GenBank/DDBJ whole genome shotgun (WGS) entry which is preliminary data.</text>
</comment>
<evidence type="ECO:0000313" key="8">
    <source>
        <dbReference type="Proteomes" id="UP000747542"/>
    </source>
</evidence>
<dbReference type="EMBL" id="JAHLQT010028808">
    <property type="protein sequence ID" value="KAG7161845.1"/>
    <property type="molecule type" value="Genomic_DNA"/>
</dbReference>
<evidence type="ECO:0000256" key="1">
    <source>
        <dbReference type="ARBA" id="ARBA00004123"/>
    </source>
</evidence>
<comment type="similarity">
    <text evidence="5">Belongs to the Fanconi anemia protein FANCD2 family.</text>
</comment>
<keyword evidence="3" id="KW-0832">Ubl conjugation</keyword>
<feature type="compositionally biased region" description="Polar residues" evidence="6">
    <location>
        <begin position="635"/>
        <end position="650"/>
    </location>
</feature>
<reference evidence="7" key="1">
    <citation type="journal article" date="2021" name="Sci. Adv.">
        <title>The American lobster genome reveals insights on longevity, neural, and immune adaptations.</title>
        <authorList>
            <person name="Polinski J.M."/>
            <person name="Zimin A.V."/>
            <person name="Clark K.F."/>
            <person name="Kohn A.B."/>
            <person name="Sadowski N."/>
            <person name="Timp W."/>
            <person name="Ptitsyn A."/>
            <person name="Khanna P."/>
            <person name="Romanova D.Y."/>
            <person name="Williams P."/>
            <person name="Greenwood S.J."/>
            <person name="Moroz L.L."/>
            <person name="Walt D.R."/>
            <person name="Bodnar A.G."/>
        </authorList>
    </citation>
    <scope>NUCLEOTIDE SEQUENCE</scope>
    <source>
        <strain evidence="7">GMGI-L3</strain>
    </source>
</reference>
<feature type="compositionally biased region" description="Basic residues" evidence="6">
    <location>
        <begin position="616"/>
        <end position="633"/>
    </location>
</feature>
<evidence type="ECO:0000256" key="2">
    <source>
        <dbReference type="ARBA" id="ARBA00022499"/>
    </source>
</evidence>
<evidence type="ECO:0000313" key="7">
    <source>
        <dbReference type="EMBL" id="KAG7161845.1"/>
    </source>
</evidence>
<sequence>NLYDTTPELTPAILDTLGHLTLAPKDLEDVHHSVLKSLQAARPEQLPVVTKFLLSNTPQPMAYQINLPGDSRRVRKSPQKLTGKFASSRSAVNTNNDNDNIAYEILLLNNIKTVTLIHRFLSTAWLKAIQDVYDVAGVRPLDFLILLMFYDSVPSQRRAIESIFRNKIRTGFFSDTLLEKIFTNHSCVLKENFEPLKKLANLLLRCPEPIISQTGASLYRLSFLHLDGYQQQEIVLALLKHLGDNVAVRFTALSLLSLLAHQYTAAMSKFTIFLKGSLDVVDELGIGEVKRLLDVVSLLVYCDSSHAALQDELIILKNMILYLVMEHQYKLIGVLNAALAMKNMVVRDDSLSTTTSSKSSGSGLNTSSLKEAENLLCLVLSSTAKSPTASALFMDEMASITLKEGMNSKLEEWVCDKMINDFQNTFVLDYALDSQPPEDLFALEACWSLNTDVDDTGIIMNLAPLVIKAEATRNDPVAKESKMVSLAPQFRLLRMLESRIQEGNLGNIDALLGCPVYGPATSVFEKFDILTKMEQHAALSCIFYTINWFLELINAFVTQKDSDLKQKVYSRVRHVIHLQNTLLQLLIKCPGYSPPLAVFDLDTSSALPSFTITSSKKGKRGRKSKSGKGKSKGKNNNGEATQVGATQANSQPTTQPTIQPTALTQGEDKETVNTEVSSSVDMTTLRPYFRELHLDVFCLLFRKLGLETDVEDRSRLSLSEAEFLLTDLNFKLTHVFRNGNKRASVLGHGSEKSIGYSHLDLFTPAEVAQRAFRFLKPVCVHMESINDFFQNMIADNDGIMDAPGMFSEKTCPLIKVNTLLFTTLSIFLSWNGLQLEENKETLTEVLHTIAKKLEGDVKDMEEEELVSTVFRYISNFHESIVSIHTASILVQTLVAITALPRHEDFSESFVTIIEELLKRDWYTTGGVKEKGAVYNQYVHNLLQEYLRQSKNPLSLIEKICKTAIKEFHGASGRDPQSDTFPTLNKGTLGVYFRCMISFLVSSTKQSLSAIGTASADDKLKCLLVWNTAINIFHTLIIILKKNNTKHLLISCLKYSRSFVDLFLRSAMPLMDSCLRQHNKEVMTIFSSLQVSTRLLQNVCTHSKVNQDISLTRYVPLVKKSLEMLVYRVKAMLARNKCSSAFWMGNLKNRDLQGEEILSLSGTEANQEEEGNEEEEEEELEDINDDQSDVDLDEEEEDDRSTDYSNSF</sequence>
<evidence type="ECO:0000256" key="6">
    <source>
        <dbReference type="SAM" id="MobiDB-lite"/>
    </source>
</evidence>
<dbReference type="GO" id="GO:0007129">
    <property type="term" value="P:homologous chromosome pairing at meiosis"/>
    <property type="evidence" value="ECO:0007669"/>
    <property type="project" value="TreeGrafter"/>
</dbReference>
<dbReference type="GO" id="GO:0031573">
    <property type="term" value="P:mitotic intra-S DNA damage checkpoint signaling"/>
    <property type="evidence" value="ECO:0007669"/>
    <property type="project" value="TreeGrafter"/>
</dbReference>
<dbReference type="SUPFAM" id="SSF48371">
    <property type="entry name" value="ARM repeat"/>
    <property type="match status" value="1"/>
</dbReference>
<evidence type="ECO:0000256" key="3">
    <source>
        <dbReference type="ARBA" id="ARBA00022843"/>
    </source>
</evidence>
<keyword evidence="2" id="KW-1017">Isopeptide bond</keyword>
<name>A0A8J5JU42_HOMAM</name>
<feature type="compositionally biased region" description="Acidic residues" evidence="6">
    <location>
        <begin position="1165"/>
        <end position="1199"/>
    </location>
</feature>
<comment type="subcellular location">
    <subcellularLocation>
        <location evidence="1">Nucleus</location>
    </subcellularLocation>
</comment>
<feature type="region of interest" description="Disordered" evidence="6">
    <location>
        <begin position="1159"/>
        <end position="1207"/>
    </location>
</feature>
<dbReference type="PANTHER" id="PTHR32086">
    <property type="entry name" value="FANCONI ANEMIA GROUP D2 PROTEIN"/>
    <property type="match status" value="1"/>
</dbReference>
<dbReference type="GO" id="GO:0000793">
    <property type="term" value="C:condensed chromosome"/>
    <property type="evidence" value="ECO:0007669"/>
    <property type="project" value="TreeGrafter"/>
</dbReference>
<dbReference type="InterPro" id="IPR016024">
    <property type="entry name" value="ARM-type_fold"/>
</dbReference>
<dbReference type="InterPro" id="IPR029448">
    <property type="entry name" value="FANCD2"/>
</dbReference>
<proteinExistence type="inferred from homology"/>
<protein>
    <submittedName>
        <fullName evidence="7">Fanconi anemia group D2 protein-like 2</fullName>
    </submittedName>
</protein>
<dbReference type="Proteomes" id="UP000747542">
    <property type="component" value="Unassembled WGS sequence"/>
</dbReference>
<keyword evidence="4" id="KW-0539">Nucleus</keyword>
<keyword evidence="8" id="KW-1185">Reference proteome</keyword>
<dbReference type="GO" id="GO:0005634">
    <property type="term" value="C:nucleus"/>
    <property type="evidence" value="ECO:0007669"/>
    <property type="project" value="UniProtKB-SubCell"/>
</dbReference>
<dbReference type="PANTHER" id="PTHR32086:SF0">
    <property type="entry name" value="FANCONI ANEMIA GROUP D2 PROTEIN"/>
    <property type="match status" value="1"/>
</dbReference>
<organism evidence="7 8">
    <name type="scientific">Homarus americanus</name>
    <name type="common">American lobster</name>
    <dbReference type="NCBI Taxonomy" id="6706"/>
    <lineage>
        <taxon>Eukaryota</taxon>
        <taxon>Metazoa</taxon>
        <taxon>Ecdysozoa</taxon>
        <taxon>Arthropoda</taxon>
        <taxon>Crustacea</taxon>
        <taxon>Multicrustacea</taxon>
        <taxon>Malacostraca</taxon>
        <taxon>Eumalacostraca</taxon>
        <taxon>Eucarida</taxon>
        <taxon>Decapoda</taxon>
        <taxon>Pleocyemata</taxon>
        <taxon>Astacidea</taxon>
        <taxon>Nephropoidea</taxon>
        <taxon>Nephropidae</taxon>
        <taxon>Homarus</taxon>
    </lineage>
</organism>
<gene>
    <name evidence="7" type="primary">Fancd2-L2</name>
    <name evidence="7" type="ORF">Hamer_G007505</name>
</gene>
<dbReference type="Pfam" id="PF14631">
    <property type="entry name" value="FancD2"/>
    <property type="match status" value="1"/>
</dbReference>
<evidence type="ECO:0000256" key="4">
    <source>
        <dbReference type="ARBA" id="ARBA00023242"/>
    </source>
</evidence>
<feature type="non-terminal residue" evidence="7">
    <location>
        <position position="1"/>
    </location>
</feature>
<dbReference type="GO" id="GO:1990918">
    <property type="term" value="P:double-strand break repair involved in meiotic recombination"/>
    <property type="evidence" value="ECO:0007669"/>
    <property type="project" value="TreeGrafter"/>
</dbReference>
<feature type="compositionally biased region" description="Low complexity" evidence="6">
    <location>
        <begin position="651"/>
        <end position="665"/>
    </location>
</feature>
<evidence type="ECO:0000256" key="5">
    <source>
        <dbReference type="ARBA" id="ARBA00093456"/>
    </source>
</evidence>
<dbReference type="GO" id="GO:0036297">
    <property type="term" value="P:interstrand cross-link repair"/>
    <property type="evidence" value="ECO:0007669"/>
    <property type="project" value="TreeGrafter"/>
</dbReference>
<dbReference type="GO" id="GO:0070182">
    <property type="term" value="F:DNA polymerase binding"/>
    <property type="evidence" value="ECO:0007669"/>
    <property type="project" value="TreeGrafter"/>
</dbReference>
<accession>A0A8J5JU42</accession>